<reference evidence="1" key="1">
    <citation type="submission" date="2014-09" db="EMBL/GenBank/DDBJ databases">
        <authorList>
            <person name="Magalhaes I.L.F."/>
            <person name="Oliveira U."/>
            <person name="Santos F.R."/>
            <person name="Vidigal T.H.D.A."/>
            <person name="Brescovit A.D."/>
            <person name="Santos A.J."/>
        </authorList>
    </citation>
    <scope>NUCLEOTIDE SEQUENCE</scope>
    <source>
        <tissue evidence="1">Shoot tissue taken approximately 20 cm above the soil surface</tissue>
    </source>
</reference>
<organism evidence="1">
    <name type="scientific">Arundo donax</name>
    <name type="common">Giant reed</name>
    <name type="synonym">Donax arundinaceus</name>
    <dbReference type="NCBI Taxonomy" id="35708"/>
    <lineage>
        <taxon>Eukaryota</taxon>
        <taxon>Viridiplantae</taxon>
        <taxon>Streptophyta</taxon>
        <taxon>Embryophyta</taxon>
        <taxon>Tracheophyta</taxon>
        <taxon>Spermatophyta</taxon>
        <taxon>Magnoliopsida</taxon>
        <taxon>Liliopsida</taxon>
        <taxon>Poales</taxon>
        <taxon>Poaceae</taxon>
        <taxon>PACMAD clade</taxon>
        <taxon>Arundinoideae</taxon>
        <taxon>Arundineae</taxon>
        <taxon>Arundo</taxon>
    </lineage>
</organism>
<name>A0A0A8YFM8_ARUDO</name>
<dbReference type="EMBL" id="GBRH01272881">
    <property type="protein sequence ID" value="JAD25014.1"/>
    <property type="molecule type" value="Transcribed_RNA"/>
</dbReference>
<accession>A0A0A8YFM8</accession>
<evidence type="ECO:0000313" key="1">
    <source>
        <dbReference type="EMBL" id="JAD25014.1"/>
    </source>
</evidence>
<reference evidence="1" key="2">
    <citation type="journal article" date="2015" name="Data Brief">
        <title>Shoot transcriptome of the giant reed, Arundo donax.</title>
        <authorList>
            <person name="Barrero R.A."/>
            <person name="Guerrero F.D."/>
            <person name="Moolhuijzen P."/>
            <person name="Goolsby J.A."/>
            <person name="Tidwell J."/>
            <person name="Bellgard S.E."/>
            <person name="Bellgard M.I."/>
        </authorList>
    </citation>
    <scope>NUCLEOTIDE SEQUENCE</scope>
    <source>
        <tissue evidence="1">Shoot tissue taken approximately 20 cm above the soil surface</tissue>
    </source>
</reference>
<protein>
    <submittedName>
        <fullName evidence="1">Uncharacterized protein</fullName>
    </submittedName>
</protein>
<proteinExistence type="predicted"/>
<sequence>MPPLGEKSKLEQAVWLNCYSTGIVLGTNSFSFFY</sequence>
<dbReference type="AlphaFoldDB" id="A0A0A8YFM8"/>